<accession>A0A2T4MDL2</accession>
<feature type="transmembrane region" description="Helical" evidence="8">
    <location>
        <begin position="94"/>
        <end position="112"/>
    </location>
</feature>
<evidence type="ECO:0000256" key="4">
    <source>
        <dbReference type="ARBA" id="ARBA00022475"/>
    </source>
</evidence>
<evidence type="ECO:0000313" key="10">
    <source>
        <dbReference type="Proteomes" id="UP000646308"/>
    </source>
</evidence>
<dbReference type="CDD" id="cd06550">
    <property type="entry name" value="TM_ABC_iron-siderophores_like"/>
    <property type="match status" value="1"/>
</dbReference>
<dbReference type="RefSeq" id="WP_107368760.1">
    <property type="nucleotide sequence ID" value="NZ_CP045927.1"/>
</dbReference>
<feature type="transmembrane region" description="Helical" evidence="8">
    <location>
        <begin position="150"/>
        <end position="168"/>
    </location>
</feature>
<dbReference type="PANTHER" id="PTHR30472:SF24">
    <property type="entry name" value="FERRIC ENTEROBACTIN TRANSPORT SYSTEM PERMEASE PROTEIN FEPG"/>
    <property type="match status" value="1"/>
</dbReference>
<keyword evidence="6 8" id="KW-1133">Transmembrane helix</keyword>
<dbReference type="Proteomes" id="UP000646308">
    <property type="component" value="Unassembled WGS sequence"/>
</dbReference>
<feature type="transmembrane region" description="Helical" evidence="8">
    <location>
        <begin position="195"/>
        <end position="213"/>
    </location>
</feature>
<keyword evidence="4" id="KW-1003">Cell membrane</keyword>
<evidence type="ECO:0000256" key="2">
    <source>
        <dbReference type="ARBA" id="ARBA00007935"/>
    </source>
</evidence>
<evidence type="ECO:0000256" key="5">
    <source>
        <dbReference type="ARBA" id="ARBA00022692"/>
    </source>
</evidence>
<dbReference type="InterPro" id="IPR000522">
    <property type="entry name" value="ABC_transptr_permease_BtuC"/>
</dbReference>
<evidence type="ECO:0000256" key="6">
    <source>
        <dbReference type="ARBA" id="ARBA00022989"/>
    </source>
</evidence>
<keyword evidence="3" id="KW-0813">Transport</keyword>
<protein>
    <submittedName>
        <fullName evidence="9">Iron chelate uptake ABC transporter family permease subunit</fullName>
    </submittedName>
</protein>
<dbReference type="Pfam" id="PF01032">
    <property type="entry name" value="FecCD"/>
    <property type="match status" value="1"/>
</dbReference>
<evidence type="ECO:0000256" key="8">
    <source>
        <dbReference type="SAM" id="Phobius"/>
    </source>
</evidence>
<dbReference type="SUPFAM" id="SSF81345">
    <property type="entry name" value="ABC transporter involved in vitamin B12 uptake, BtuC"/>
    <property type="match status" value="1"/>
</dbReference>
<feature type="transmembrane region" description="Helical" evidence="8">
    <location>
        <begin position="64"/>
        <end position="82"/>
    </location>
</feature>
<dbReference type="EMBL" id="WMFL01000041">
    <property type="protein sequence ID" value="NJI01745.1"/>
    <property type="molecule type" value="Genomic_DNA"/>
</dbReference>
<keyword evidence="5 8" id="KW-0812">Transmembrane</keyword>
<feature type="transmembrane region" description="Helical" evidence="8">
    <location>
        <begin position="241"/>
        <end position="269"/>
    </location>
</feature>
<keyword evidence="7 8" id="KW-0472">Membrane</keyword>
<feature type="transmembrane region" description="Helical" evidence="8">
    <location>
        <begin position="281"/>
        <end position="298"/>
    </location>
</feature>
<reference evidence="9" key="1">
    <citation type="submission" date="2019-11" db="EMBL/GenBank/DDBJ databases">
        <title>Whole genome comparisons of Staphylococcus agnetis isolates from cattle and chickens.</title>
        <authorList>
            <person name="Rhoads D."/>
            <person name="Shwani A."/>
            <person name="Adkins P."/>
            <person name="Calcutt M."/>
            <person name="Middleton J."/>
        </authorList>
    </citation>
    <scope>NUCLEOTIDE SEQUENCE</scope>
    <source>
        <strain evidence="9">1387</strain>
    </source>
</reference>
<comment type="similarity">
    <text evidence="2">Belongs to the binding-protein-dependent transport system permease family. FecCD subfamily.</text>
</comment>
<feature type="transmembrane region" description="Helical" evidence="8">
    <location>
        <begin position="12"/>
        <end position="44"/>
    </location>
</feature>
<feature type="transmembrane region" description="Helical" evidence="8">
    <location>
        <begin position="310"/>
        <end position="327"/>
    </location>
</feature>
<sequence length="332" mass="35788">MIIKMSLKETLWVLLTMGLLLLVIILSMMCGTSFITLSEIIAYFMHPSESVNQFTLEVLRLPRITLALLTGMAFGISGLLLQNVLKNPIASPDIIGVTGGASLCAVSVITLFNSISIHMLPLFAILGGTLAMMCLLLFQFRTPIRPSTLIIIGIALQTLFIALTHGLMVTSKEFAASKAYTWLVGSLYGSAFEDTFAVLITIIAIIPILILLIPRMKVAALDDDIGRALGLHLKQTKLLQLIVATLLVSVSVSYVGNIGFVGLIAPHIAKTLIKQSTLKQVMMSACIGALSILLADLVGRTLFLPKEIPAGVFIAAFGAPFFIYLLLTVKKM</sequence>
<dbReference type="AlphaFoldDB" id="A0A2T4MDL2"/>
<comment type="caution">
    <text evidence="9">The sequence shown here is derived from an EMBL/GenBank/DDBJ whole genome shotgun (WGS) entry which is preliminary data.</text>
</comment>
<dbReference type="InterPro" id="IPR037294">
    <property type="entry name" value="ABC_BtuC-like"/>
</dbReference>
<dbReference type="Gene3D" id="1.10.3470.10">
    <property type="entry name" value="ABC transporter involved in vitamin B12 uptake, BtuC"/>
    <property type="match status" value="1"/>
</dbReference>
<proteinExistence type="inferred from homology"/>
<evidence type="ECO:0000256" key="3">
    <source>
        <dbReference type="ARBA" id="ARBA00022448"/>
    </source>
</evidence>
<organism evidence="9 10">
    <name type="scientific">Staphylococcus agnetis</name>
    <dbReference type="NCBI Taxonomy" id="985762"/>
    <lineage>
        <taxon>Bacteria</taxon>
        <taxon>Bacillati</taxon>
        <taxon>Bacillota</taxon>
        <taxon>Bacilli</taxon>
        <taxon>Bacillales</taxon>
        <taxon>Staphylococcaceae</taxon>
        <taxon>Staphylococcus</taxon>
    </lineage>
</organism>
<gene>
    <name evidence="9" type="ORF">GLV84_02550</name>
</gene>
<comment type="subcellular location">
    <subcellularLocation>
        <location evidence="1">Cell membrane</location>
        <topology evidence="1">Multi-pass membrane protein</topology>
    </subcellularLocation>
</comment>
<evidence type="ECO:0000313" key="9">
    <source>
        <dbReference type="EMBL" id="NJI01745.1"/>
    </source>
</evidence>
<name>A0A2T4MDL2_9STAP</name>
<dbReference type="PANTHER" id="PTHR30472">
    <property type="entry name" value="FERRIC ENTEROBACTIN TRANSPORT SYSTEM PERMEASE PROTEIN"/>
    <property type="match status" value="1"/>
</dbReference>
<evidence type="ECO:0000256" key="1">
    <source>
        <dbReference type="ARBA" id="ARBA00004651"/>
    </source>
</evidence>
<evidence type="ECO:0000256" key="7">
    <source>
        <dbReference type="ARBA" id="ARBA00023136"/>
    </source>
</evidence>
<dbReference type="GO" id="GO:0033214">
    <property type="term" value="P:siderophore-iron import into cell"/>
    <property type="evidence" value="ECO:0007669"/>
    <property type="project" value="TreeGrafter"/>
</dbReference>
<dbReference type="GeneID" id="57692833"/>
<dbReference type="GO" id="GO:0022857">
    <property type="term" value="F:transmembrane transporter activity"/>
    <property type="evidence" value="ECO:0007669"/>
    <property type="project" value="InterPro"/>
</dbReference>
<dbReference type="GO" id="GO:0005886">
    <property type="term" value="C:plasma membrane"/>
    <property type="evidence" value="ECO:0007669"/>
    <property type="project" value="UniProtKB-SubCell"/>
</dbReference>
<feature type="transmembrane region" description="Helical" evidence="8">
    <location>
        <begin position="118"/>
        <end position="138"/>
    </location>
</feature>